<sequence>MKGPLTRQEVAKHTSEEDIWVIVDHKVYDVSDFIDAHPGGEVVLRQVAGQDATEAFYNLHRHEVLQQYKSLLVGVLEGEKPEAIDPQPGDLSPVPYAEPLWLNKSFHSPYFNDSHRKLQRAVREFTEKHIIPEAMEKEKDGTYISQDLINKMAEVNLLACRLGPGKHLQGRKIFGGVVKGEEYDYFHDLIVTQEIVRANMRGFQDGNMAGMTISLTAVHAWCKDDALRERVSQEVLSGKKKICLAVTEAFAGSDVAGLRTTAELSDNGQHYIVNGTKKWITNGMWCDYFVTGCKTPKGFSVLLIERGEGVETKPVKTSYSAAAATTYIEFNNVKVPKGNLLGPEDKGFVVIMSNFNHERFMMAAMVSRWSRTVFEECFKWSHQRRVFGKPLIDQPVIRAKLAKIIQHVEANQAWVESITYQMTKMSYAEQAKQLSGPIALLKTFCTRSAHEIADEATNIFGGRGLTQTGMGRVVEMFNRTNKFDAILGGAEEVLADLGVRQAMRFMPVGAKL</sequence>
<dbReference type="Pfam" id="PF00173">
    <property type="entry name" value="Cyt-b5"/>
    <property type="match status" value="1"/>
</dbReference>
<evidence type="ECO:0000256" key="4">
    <source>
        <dbReference type="ARBA" id="ARBA00022630"/>
    </source>
</evidence>
<dbReference type="GO" id="GO:0003995">
    <property type="term" value="F:acyl-CoA dehydrogenase activity"/>
    <property type="evidence" value="ECO:0007669"/>
    <property type="project" value="InterPro"/>
</dbReference>
<dbReference type="Gene3D" id="3.10.120.10">
    <property type="entry name" value="Cytochrome b5-like heme/steroid binding domain"/>
    <property type="match status" value="1"/>
</dbReference>
<keyword evidence="4" id="KW-0285">Flavoprotein</keyword>
<comment type="similarity">
    <text evidence="2">Belongs to the acyl-CoA dehydrogenase family.</text>
</comment>
<proteinExistence type="inferred from homology"/>
<dbReference type="InterPro" id="IPR036400">
    <property type="entry name" value="Cyt_B5-like_heme/steroid_sf"/>
</dbReference>
<keyword evidence="5" id="KW-0479">Metal-binding</keyword>
<dbReference type="Pfam" id="PF00441">
    <property type="entry name" value="Acyl-CoA_dh_1"/>
    <property type="match status" value="1"/>
</dbReference>
<dbReference type="PROSITE" id="PS00191">
    <property type="entry name" value="CYTOCHROME_B5_1"/>
    <property type="match status" value="1"/>
</dbReference>
<feature type="domain" description="Cytochrome b5 heme-binding" evidence="9">
    <location>
        <begin position="2"/>
        <end position="77"/>
    </location>
</feature>
<dbReference type="InterPro" id="IPR013786">
    <property type="entry name" value="AcylCoA_DH/ox_N"/>
</dbReference>
<keyword evidence="11" id="KW-1185">Reference proteome</keyword>
<dbReference type="GO" id="GO:0020037">
    <property type="term" value="F:heme binding"/>
    <property type="evidence" value="ECO:0007669"/>
    <property type="project" value="InterPro"/>
</dbReference>
<organism evidence="10 11">
    <name type="scientific">Zasmidium cellare ATCC 36951</name>
    <dbReference type="NCBI Taxonomy" id="1080233"/>
    <lineage>
        <taxon>Eukaryota</taxon>
        <taxon>Fungi</taxon>
        <taxon>Dikarya</taxon>
        <taxon>Ascomycota</taxon>
        <taxon>Pezizomycotina</taxon>
        <taxon>Dothideomycetes</taxon>
        <taxon>Dothideomycetidae</taxon>
        <taxon>Mycosphaerellales</taxon>
        <taxon>Mycosphaerellaceae</taxon>
        <taxon>Zasmidium</taxon>
    </lineage>
</organism>
<dbReference type="Pfam" id="PF02771">
    <property type="entry name" value="Acyl-CoA_dh_N"/>
    <property type="match status" value="1"/>
</dbReference>
<dbReference type="PROSITE" id="PS50255">
    <property type="entry name" value="CYTOCHROME_B5_2"/>
    <property type="match status" value="1"/>
</dbReference>
<evidence type="ECO:0000313" key="10">
    <source>
        <dbReference type="EMBL" id="KAF2168501.1"/>
    </source>
</evidence>
<keyword evidence="7" id="KW-0560">Oxidoreductase</keyword>
<dbReference type="Pfam" id="PF02770">
    <property type="entry name" value="Acyl-CoA_dh_M"/>
    <property type="match status" value="1"/>
</dbReference>
<dbReference type="InterPro" id="IPR001199">
    <property type="entry name" value="Cyt_B5-like_heme/steroid-bd"/>
</dbReference>
<evidence type="ECO:0000256" key="5">
    <source>
        <dbReference type="ARBA" id="ARBA00022723"/>
    </source>
</evidence>
<name>A0A6A6CN81_ZASCE</name>
<evidence type="ECO:0000256" key="2">
    <source>
        <dbReference type="ARBA" id="ARBA00009347"/>
    </source>
</evidence>
<dbReference type="InterPro" id="IPR018506">
    <property type="entry name" value="Cyt_B5_heme-BS"/>
</dbReference>
<dbReference type="OrthoDB" id="2588832at2759"/>
<dbReference type="InterPro" id="IPR006089">
    <property type="entry name" value="Acyl-CoA_DH_CS"/>
</dbReference>
<dbReference type="GO" id="GO:0046872">
    <property type="term" value="F:metal ion binding"/>
    <property type="evidence" value="ECO:0007669"/>
    <property type="project" value="UniProtKB-KW"/>
</dbReference>
<dbReference type="RefSeq" id="XP_033669390.1">
    <property type="nucleotide sequence ID" value="XM_033805772.1"/>
</dbReference>
<dbReference type="GO" id="GO:0050660">
    <property type="term" value="F:flavin adenine dinucleotide binding"/>
    <property type="evidence" value="ECO:0007669"/>
    <property type="project" value="InterPro"/>
</dbReference>
<comment type="cofactor">
    <cofactor evidence="1">
        <name>FAD</name>
        <dbReference type="ChEBI" id="CHEBI:57692"/>
    </cofactor>
</comment>
<dbReference type="InterPro" id="IPR037069">
    <property type="entry name" value="AcylCoA_DH/ox_N_sf"/>
</dbReference>
<dbReference type="InterPro" id="IPR006091">
    <property type="entry name" value="Acyl-CoA_Oxase/DH_mid-dom"/>
</dbReference>
<reference evidence="10" key="1">
    <citation type="journal article" date="2020" name="Stud. Mycol.">
        <title>101 Dothideomycetes genomes: a test case for predicting lifestyles and emergence of pathogens.</title>
        <authorList>
            <person name="Haridas S."/>
            <person name="Albert R."/>
            <person name="Binder M."/>
            <person name="Bloem J."/>
            <person name="Labutti K."/>
            <person name="Salamov A."/>
            <person name="Andreopoulos B."/>
            <person name="Baker S."/>
            <person name="Barry K."/>
            <person name="Bills G."/>
            <person name="Bluhm B."/>
            <person name="Cannon C."/>
            <person name="Castanera R."/>
            <person name="Culley D."/>
            <person name="Daum C."/>
            <person name="Ezra D."/>
            <person name="Gonzalez J."/>
            <person name="Henrissat B."/>
            <person name="Kuo A."/>
            <person name="Liang C."/>
            <person name="Lipzen A."/>
            <person name="Lutzoni F."/>
            <person name="Magnuson J."/>
            <person name="Mondo S."/>
            <person name="Nolan M."/>
            <person name="Ohm R."/>
            <person name="Pangilinan J."/>
            <person name="Park H.-J."/>
            <person name="Ramirez L."/>
            <person name="Alfaro M."/>
            <person name="Sun H."/>
            <person name="Tritt A."/>
            <person name="Yoshinaga Y."/>
            <person name="Zwiers L.-H."/>
            <person name="Turgeon B."/>
            <person name="Goodwin S."/>
            <person name="Spatafora J."/>
            <person name="Crous P."/>
            <person name="Grigoriev I."/>
        </authorList>
    </citation>
    <scope>NUCLEOTIDE SEQUENCE</scope>
    <source>
        <strain evidence="10">ATCC 36951</strain>
    </source>
</reference>
<dbReference type="InterPro" id="IPR036250">
    <property type="entry name" value="AcylCo_DH-like_C"/>
</dbReference>
<dbReference type="InterPro" id="IPR009100">
    <property type="entry name" value="AcylCoA_DH/oxidase_NM_dom_sf"/>
</dbReference>
<protein>
    <recommendedName>
        <fullName evidence="9">Cytochrome b5 heme-binding domain-containing protein</fullName>
    </recommendedName>
</protein>
<dbReference type="SUPFAM" id="SSF47203">
    <property type="entry name" value="Acyl-CoA dehydrogenase C-terminal domain-like"/>
    <property type="match status" value="1"/>
</dbReference>
<dbReference type="PANTHER" id="PTHR48083">
    <property type="entry name" value="MEDIUM-CHAIN SPECIFIC ACYL-COA DEHYDROGENASE, MITOCHONDRIAL-RELATED"/>
    <property type="match status" value="1"/>
</dbReference>
<dbReference type="InterPro" id="IPR046373">
    <property type="entry name" value="Acyl-CoA_Oxase/DH_mid-dom_sf"/>
</dbReference>
<evidence type="ECO:0000256" key="7">
    <source>
        <dbReference type="ARBA" id="ARBA00023002"/>
    </source>
</evidence>
<dbReference type="InterPro" id="IPR009075">
    <property type="entry name" value="AcylCo_DH/oxidase_C"/>
</dbReference>
<dbReference type="GeneID" id="54559044"/>
<dbReference type="PANTHER" id="PTHR48083:SF28">
    <property type="entry name" value="ACYL-COA DEHYDROGENASE FAMILY PROTEIN (AFU_ORTHOLOGUE AFUA_6G10880)-RELATED"/>
    <property type="match status" value="1"/>
</dbReference>
<evidence type="ECO:0000259" key="9">
    <source>
        <dbReference type="PROSITE" id="PS50255"/>
    </source>
</evidence>
<dbReference type="Gene3D" id="1.20.140.10">
    <property type="entry name" value="Butyryl-CoA Dehydrogenase, subunit A, domain 3"/>
    <property type="match status" value="1"/>
</dbReference>
<accession>A0A6A6CN81</accession>
<keyword evidence="3" id="KW-0349">Heme</keyword>
<dbReference type="Proteomes" id="UP000799537">
    <property type="component" value="Unassembled WGS sequence"/>
</dbReference>
<dbReference type="AlphaFoldDB" id="A0A6A6CN81"/>
<gene>
    <name evidence="10" type="ORF">M409DRAFT_21250</name>
</gene>
<evidence type="ECO:0000256" key="8">
    <source>
        <dbReference type="ARBA" id="ARBA00023004"/>
    </source>
</evidence>
<dbReference type="Gene3D" id="1.10.540.10">
    <property type="entry name" value="Acyl-CoA dehydrogenase/oxidase, N-terminal domain"/>
    <property type="match status" value="1"/>
</dbReference>
<dbReference type="InterPro" id="IPR050741">
    <property type="entry name" value="Acyl-CoA_dehydrogenase"/>
</dbReference>
<dbReference type="SMART" id="SM01117">
    <property type="entry name" value="Cyt-b5"/>
    <property type="match status" value="1"/>
</dbReference>
<dbReference type="GO" id="GO:0005737">
    <property type="term" value="C:cytoplasm"/>
    <property type="evidence" value="ECO:0007669"/>
    <property type="project" value="TreeGrafter"/>
</dbReference>
<evidence type="ECO:0000256" key="6">
    <source>
        <dbReference type="ARBA" id="ARBA00022827"/>
    </source>
</evidence>
<evidence type="ECO:0000256" key="3">
    <source>
        <dbReference type="ARBA" id="ARBA00022617"/>
    </source>
</evidence>
<evidence type="ECO:0000313" key="11">
    <source>
        <dbReference type="Proteomes" id="UP000799537"/>
    </source>
</evidence>
<keyword evidence="8" id="KW-0408">Iron</keyword>
<dbReference type="Gene3D" id="2.40.110.10">
    <property type="entry name" value="Butyryl-CoA Dehydrogenase, subunit A, domain 2"/>
    <property type="match status" value="1"/>
</dbReference>
<keyword evidence="6" id="KW-0274">FAD</keyword>
<dbReference type="SUPFAM" id="SSF55856">
    <property type="entry name" value="Cytochrome b5-like heme/steroid binding domain"/>
    <property type="match status" value="1"/>
</dbReference>
<dbReference type="SUPFAM" id="SSF56645">
    <property type="entry name" value="Acyl-CoA dehydrogenase NM domain-like"/>
    <property type="match status" value="1"/>
</dbReference>
<dbReference type="PROSITE" id="PS00072">
    <property type="entry name" value="ACYL_COA_DH_1"/>
    <property type="match status" value="1"/>
</dbReference>
<dbReference type="GO" id="GO:0033539">
    <property type="term" value="P:fatty acid beta-oxidation using acyl-CoA dehydrogenase"/>
    <property type="evidence" value="ECO:0007669"/>
    <property type="project" value="TreeGrafter"/>
</dbReference>
<dbReference type="EMBL" id="ML993590">
    <property type="protein sequence ID" value="KAF2168501.1"/>
    <property type="molecule type" value="Genomic_DNA"/>
</dbReference>
<evidence type="ECO:0000256" key="1">
    <source>
        <dbReference type="ARBA" id="ARBA00001974"/>
    </source>
</evidence>